<gene>
    <name evidence="1" type="ORF">METZ01_LOCUS374457</name>
</gene>
<dbReference type="Pfam" id="PF05721">
    <property type="entry name" value="PhyH"/>
    <property type="match status" value="1"/>
</dbReference>
<evidence type="ECO:0000313" key="1">
    <source>
        <dbReference type="EMBL" id="SVD21603.1"/>
    </source>
</evidence>
<reference evidence="1" key="1">
    <citation type="submission" date="2018-05" db="EMBL/GenBank/DDBJ databases">
        <authorList>
            <person name="Lanie J.A."/>
            <person name="Ng W.-L."/>
            <person name="Kazmierczak K.M."/>
            <person name="Andrzejewski T.M."/>
            <person name="Davidsen T.M."/>
            <person name="Wayne K.J."/>
            <person name="Tettelin H."/>
            <person name="Glass J.I."/>
            <person name="Rusch D."/>
            <person name="Podicherti R."/>
            <person name="Tsui H.-C.T."/>
            <person name="Winkler M.E."/>
        </authorList>
    </citation>
    <scope>NUCLEOTIDE SEQUENCE</scope>
</reference>
<dbReference type="InterPro" id="IPR008775">
    <property type="entry name" value="Phytyl_CoA_dOase-like"/>
</dbReference>
<organism evidence="1">
    <name type="scientific">marine metagenome</name>
    <dbReference type="NCBI Taxonomy" id="408172"/>
    <lineage>
        <taxon>unclassified sequences</taxon>
        <taxon>metagenomes</taxon>
        <taxon>ecological metagenomes</taxon>
    </lineage>
</organism>
<name>A0A382TI03_9ZZZZ</name>
<feature type="non-terminal residue" evidence="1">
    <location>
        <position position="214"/>
    </location>
</feature>
<accession>A0A382TI03</accession>
<dbReference type="Gene3D" id="2.60.120.620">
    <property type="entry name" value="q2cbj1_9rhob like domain"/>
    <property type="match status" value="1"/>
</dbReference>
<evidence type="ECO:0008006" key="2">
    <source>
        <dbReference type="Google" id="ProtNLM"/>
    </source>
</evidence>
<dbReference type="PANTHER" id="PTHR20883">
    <property type="entry name" value="PHYTANOYL-COA DIOXYGENASE DOMAIN CONTAINING 1"/>
    <property type="match status" value="1"/>
</dbReference>
<dbReference type="PANTHER" id="PTHR20883:SF47">
    <property type="entry name" value="PHYTANOYL-COA DIOXYGENASE"/>
    <property type="match status" value="1"/>
</dbReference>
<dbReference type="SUPFAM" id="SSF51197">
    <property type="entry name" value="Clavaminate synthase-like"/>
    <property type="match status" value="1"/>
</dbReference>
<dbReference type="AlphaFoldDB" id="A0A382TI03"/>
<protein>
    <recommendedName>
        <fullName evidence="2">Phytanoyl-CoA dioxygenase</fullName>
    </recommendedName>
</protein>
<proteinExistence type="predicted"/>
<dbReference type="EMBL" id="UINC01136693">
    <property type="protein sequence ID" value="SVD21603.1"/>
    <property type="molecule type" value="Genomic_DNA"/>
</dbReference>
<sequence>MKPLQNTLEIKKDTKEAIKDYHKDGASVVRGVLSLEWISLMRKAVQRILDQPGNASVEYTLTGEQGRFYGDFFLWRQDADFEKFIRFSPLPELVATVMESSKIHFFYDQLLVKEPKTKEKTPWHQDLPYWPLRGPNILSIWVPFDPINCQNGGVSFIKGSHRWKERYAPTAFGKDSGFGEIYEKMGWEPLPDFEKEKKSYCWLNFATEPGDVII</sequence>